<evidence type="ECO:0000313" key="2">
    <source>
        <dbReference type="Proteomes" id="UP000886595"/>
    </source>
</evidence>
<gene>
    <name evidence="1" type="ORF">Bca52824_032935</name>
</gene>
<evidence type="ECO:0000313" key="1">
    <source>
        <dbReference type="EMBL" id="KAG2304284.1"/>
    </source>
</evidence>
<organism evidence="1 2">
    <name type="scientific">Brassica carinata</name>
    <name type="common">Ethiopian mustard</name>
    <name type="synonym">Abyssinian cabbage</name>
    <dbReference type="NCBI Taxonomy" id="52824"/>
    <lineage>
        <taxon>Eukaryota</taxon>
        <taxon>Viridiplantae</taxon>
        <taxon>Streptophyta</taxon>
        <taxon>Embryophyta</taxon>
        <taxon>Tracheophyta</taxon>
        <taxon>Spermatophyta</taxon>
        <taxon>Magnoliopsida</taxon>
        <taxon>eudicotyledons</taxon>
        <taxon>Gunneridae</taxon>
        <taxon>Pentapetalae</taxon>
        <taxon>rosids</taxon>
        <taxon>malvids</taxon>
        <taxon>Brassicales</taxon>
        <taxon>Brassicaceae</taxon>
        <taxon>Brassiceae</taxon>
        <taxon>Brassica</taxon>
    </lineage>
</organism>
<name>A0A8X7SHU6_BRACI</name>
<protein>
    <submittedName>
        <fullName evidence="1">Uncharacterized protein</fullName>
    </submittedName>
</protein>
<dbReference type="EMBL" id="JAAMPC010000007">
    <property type="protein sequence ID" value="KAG2304284.1"/>
    <property type="molecule type" value="Genomic_DNA"/>
</dbReference>
<proteinExistence type="predicted"/>
<dbReference type="AlphaFoldDB" id="A0A8X7SHU6"/>
<dbReference type="Proteomes" id="UP000886595">
    <property type="component" value="Unassembled WGS sequence"/>
</dbReference>
<reference evidence="1 2" key="1">
    <citation type="submission" date="2020-02" db="EMBL/GenBank/DDBJ databases">
        <authorList>
            <person name="Ma Q."/>
            <person name="Huang Y."/>
            <person name="Song X."/>
            <person name="Pei D."/>
        </authorList>
    </citation>
    <scope>NUCLEOTIDE SEQUENCE [LARGE SCALE GENOMIC DNA]</scope>
    <source>
        <strain evidence="1">Sxm20200214</strain>
        <tissue evidence="1">Leaf</tissue>
    </source>
</reference>
<comment type="caution">
    <text evidence="1">The sequence shown here is derived from an EMBL/GenBank/DDBJ whole genome shotgun (WGS) entry which is preliminary data.</text>
</comment>
<accession>A0A8X7SHU6</accession>
<keyword evidence="2" id="KW-1185">Reference proteome</keyword>
<sequence>MRGAQYPRVLKGTDTAHVRPGVLGTGQTRTGSDRDRNARVGMLGTVYPHGWPARTENVLRGKGNQDDLQGEGKFPRAKLPCRNHVVVKEKFSKQNLTIPGKDLEGKSCNWKAN</sequence>